<dbReference type="OrthoDB" id="5986190at2759"/>
<feature type="region of interest" description="Disordered" evidence="1">
    <location>
        <begin position="131"/>
        <end position="187"/>
    </location>
</feature>
<feature type="domain" description="Clr5" evidence="2">
    <location>
        <begin position="10"/>
        <end position="63"/>
    </location>
</feature>
<evidence type="ECO:0000313" key="3">
    <source>
        <dbReference type="EMBL" id="PSS18495.1"/>
    </source>
</evidence>
<dbReference type="GeneID" id="36573747"/>
<organism evidence="3 4">
    <name type="scientific">Amorphotheca resinae ATCC 22711</name>
    <dbReference type="NCBI Taxonomy" id="857342"/>
    <lineage>
        <taxon>Eukaryota</taxon>
        <taxon>Fungi</taxon>
        <taxon>Dikarya</taxon>
        <taxon>Ascomycota</taxon>
        <taxon>Pezizomycotina</taxon>
        <taxon>Leotiomycetes</taxon>
        <taxon>Helotiales</taxon>
        <taxon>Amorphothecaceae</taxon>
        <taxon>Amorphotheca</taxon>
    </lineage>
</organism>
<dbReference type="InParanoid" id="A0A2T3B1Q7"/>
<accession>A0A2T3B1Q7</accession>
<name>A0A2T3B1Q7_AMORE</name>
<evidence type="ECO:0000256" key="1">
    <source>
        <dbReference type="SAM" id="MobiDB-lite"/>
    </source>
</evidence>
<proteinExistence type="predicted"/>
<evidence type="ECO:0000259" key="2">
    <source>
        <dbReference type="Pfam" id="PF14420"/>
    </source>
</evidence>
<dbReference type="AlphaFoldDB" id="A0A2T3B1Q7"/>
<gene>
    <name evidence="3" type="ORF">M430DRAFT_276007</name>
</gene>
<dbReference type="RefSeq" id="XP_024720847.1">
    <property type="nucleotide sequence ID" value="XM_024865666.1"/>
</dbReference>
<dbReference type="PANTHER" id="PTHR38788:SF3">
    <property type="entry name" value="CLR5 DOMAIN-CONTAINING PROTEIN"/>
    <property type="match status" value="1"/>
</dbReference>
<protein>
    <recommendedName>
        <fullName evidence="2">Clr5 domain-containing protein</fullName>
    </recommendedName>
</protein>
<dbReference type="EMBL" id="KZ679011">
    <property type="protein sequence ID" value="PSS18495.1"/>
    <property type="molecule type" value="Genomic_DNA"/>
</dbReference>
<evidence type="ECO:0000313" key="4">
    <source>
        <dbReference type="Proteomes" id="UP000241818"/>
    </source>
</evidence>
<keyword evidence="4" id="KW-1185">Reference proteome</keyword>
<sequence>MSQSSDFDHSTEEWEAQRELFTHYYVIEDKPLWEVKSIMENTYGFRATERQYKRRIALWNLDKNIRDSEMKAMLRLQVQRKNEQGKQSIFYIHGRPVENKKLERYVRRKGLSEADIMAWNAPVPPYITCQTPPPGTAGAQTAGSQGAGSQMGESSQSGAAGQYNTSFSSYPSSTSTYRYPSQYYPSF</sequence>
<dbReference type="Proteomes" id="UP000241818">
    <property type="component" value="Unassembled WGS sequence"/>
</dbReference>
<dbReference type="InterPro" id="IPR025676">
    <property type="entry name" value="Clr5_dom"/>
</dbReference>
<reference evidence="3 4" key="1">
    <citation type="journal article" date="2018" name="New Phytol.">
        <title>Comparative genomics and transcriptomics depict ericoid mycorrhizal fungi as versatile saprotrophs and plant mutualists.</title>
        <authorList>
            <person name="Martino E."/>
            <person name="Morin E."/>
            <person name="Grelet G.A."/>
            <person name="Kuo A."/>
            <person name="Kohler A."/>
            <person name="Daghino S."/>
            <person name="Barry K.W."/>
            <person name="Cichocki N."/>
            <person name="Clum A."/>
            <person name="Dockter R.B."/>
            <person name="Hainaut M."/>
            <person name="Kuo R.C."/>
            <person name="LaButti K."/>
            <person name="Lindahl B.D."/>
            <person name="Lindquist E.A."/>
            <person name="Lipzen A."/>
            <person name="Khouja H.R."/>
            <person name="Magnuson J."/>
            <person name="Murat C."/>
            <person name="Ohm R.A."/>
            <person name="Singer S.W."/>
            <person name="Spatafora J.W."/>
            <person name="Wang M."/>
            <person name="Veneault-Fourrey C."/>
            <person name="Henrissat B."/>
            <person name="Grigoriev I.V."/>
            <person name="Martin F.M."/>
            <person name="Perotto S."/>
        </authorList>
    </citation>
    <scope>NUCLEOTIDE SEQUENCE [LARGE SCALE GENOMIC DNA]</scope>
    <source>
        <strain evidence="3 4">ATCC 22711</strain>
    </source>
</reference>
<dbReference type="PANTHER" id="PTHR38788">
    <property type="entry name" value="CLR5 DOMAIN-CONTAINING PROTEIN"/>
    <property type="match status" value="1"/>
</dbReference>
<dbReference type="STRING" id="857342.A0A2T3B1Q7"/>
<feature type="compositionally biased region" description="Low complexity" evidence="1">
    <location>
        <begin position="136"/>
        <end position="187"/>
    </location>
</feature>
<dbReference type="Pfam" id="PF14420">
    <property type="entry name" value="Clr5"/>
    <property type="match status" value="1"/>
</dbReference>